<dbReference type="RefSeq" id="WP_135059741.1">
    <property type="nucleotide sequence ID" value="NZ_CP038254.1"/>
</dbReference>
<sequence>MSIALLATGDEIVHGDTLNTNSHYIAHALSSEGFSLGMHLSCGDKEEDLINCLNYLQQEHNIIIITGGLGPTSDDRTRFALAKAIRQPLIEHHKAIEHVQKILQRGDIPLTPGNRQQALFPHDAQLLPNPLGTAMGCYGHWNHKLFILLPGPPRECLPMFNHYILSLLQERQKSLKEISKWLIFGLPESEIAEKLDNALIDLDCQTGYRLDVPYIEFKVRCKKELIHTVKKRIEPLLHPYLISPPDKKASEILYEKLVKEKIQVAIIDEVTGGHLQTLIQRPASYSYVQFYEGNDSPDFRFHLTGLGEYWQEQAYGGKSKVFIHYQTKEDAGVEMHQIPYRSPLVIPYSTEWLCFRLSHLIDKLHQ</sequence>
<name>A0AAX1EE74_9GAMM</name>
<dbReference type="PANTHER" id="PTHR13939">
    <property type="entry name" value="NICOTINAMIDE-NUCLEOTIDE AMIDOHYDROLASE PNCC"/>
    <property type="match status" value="1"/>
</dbReference>
<dbReference type="InterPro" id="IPR001453">
    <property type="entry name" value="MoaB/Mog_dom"/>
</dbReference>
<protein>
    <submittedName>
        <fullName evidence="2">Competence/damage-inducible protein A</fullName>
    </submittedName>
</protein>
<dbReference type="InterPro" id="IPR050101">
    <property type="entry name" value="CinA"/>
</dbReference>
<dbReference type="Pfam" id="PF00994">
    <property type="entry name" value="MoCF_biosynth"/>
    <property type="match status" value="1"/>
</dbReference>
<evidence type="ECO:0000259" key="1">
    <source>
        <dbReference type="SMART" id="SM00852"/>
    </source>
</evidence>
<dbReference type="Gene3D" id="3.40.980.10">
    <property type="entry name" value="MoaB/Mog-like domain"/>
    <property type="match status" value="1"/>
</dbReference>
<reference evidence="2 3" key="1">
    <citation type="submission" date="2019-03" db="EMBL/GenBank/DDBJ databases">
        <title>Diverse conjugative elements silence natural transformation in Legionella species.</title>
        <authorList>
            <person name="Durieux I."/>
            <person name="Ginevra C."/>
            <person name="Attaiech L."/>
            <person name="Picq K."/>
            <person name="Juan P.A."/>
            <person name="Jarraud S."/>
            <person name="Charpentier X."/>
        </authorList>
    </citation>
    <scope>NUCLEOTIDE SEQUENCE [LARGE SCALE GENOMIC DNA]</scope>
    <source>
        <strain evidence="2 3">HL-0427-4011</strain>
    </source>
</reference>
<gene>
    <name evidence="2" type="ORF">E3983_02510</name>
</gene>
<dbReference type="EMBL" id="CP038254">
    <property type="protein sequence ID" value="QBR83332.1"/>
    <property type="molecule type" value="Genomic_DNA"/>
</dbReference>
<dbReference type="AlphaFoldDB" id="A0AAX1EE74"/>
<evidence type="ECO:0000313" key="2">
    <source>
        <dbReference type="EMBL" id="QBR83332.1"/>
    </source>
</evidence>
<evidence type="ECO:0000313" key="3">
    <source>
        <dbReference type="Proteomes" id="UP000295517"/>
    </source>
</evidence>
<accession>A0AAX1EE74</accession>
<dbReference type="CDD" id="cd00885">
    <property type="entry name" value="cinA"/>
    <property type="match status" value="1"/>
</dbReference>
<dbReference type="InterPro" id="IPR036425">
    <property type="entry name" value="MoaB/Mog-like_dom_sf"/>
</dbReference>
<feature type="domain" description="MoaB/Mog" evidence="1">
    <location>
        <begin position="4"/>
        <end position="171"/>
    </location>
</feature>
<dbReference type="SUPFAM" id="SSF53218">
    <property type="entry name" value="Molybdenum cofactor biosynthesis proteins"/>
    <property type="match status" value="1"/>
</dbReference>
<proteinExistence type="predicted"/>
<dbReference type="SMART" id="SM00852">
    <property type="entry name" value="MoCF_biosynth"/>
    <property type="match status" value="1"/>
</dbReference>
<dbReference type="PANTHER" id="PTHR13939:SF0">
    <property type="entry name" value="NMN AMIDOHYDROLASE-LIKE PROTEIN YFAY"/>
    <property type="match status" value="1"/>
</dbReference>
<organism evidence="2 3">
    <name type="scientific">Legionella israelensis</name>
    <dbReference type="NCBI Taxonomy" id="454"/>
    <lineage>
        <taxon>Bacteria</taxon>
        <taxon>Pseudomonadati</taxon>
        <taxon>Pseudomonadota</taxon>
        <taxon>Gammaproteobacteria</taxon>
        <taxon>Legionellales</taxon>
        <taxon>Legionellaceae</taxon>
        <taxon>Legionella</taxon>
    </lineage>
</organism>
<dbReference type="Proteomes" id="UP000295517">
    <property type="component" value="Chromosome"/>
</dbReference>